<dbReference type="AlphaFoldDB" id="A0A6H0ZQN2"/>
<organism evidence="2 3">
    <name type="scientific">Agrobacterium pusense</name>
    <dbReference type="NCBI Taxonomy" id="648995"/>
    <lineage>
        <taxon>Bacteria</taxon>
        <taxon>Pseudomonadati</taxon>
        <taxon>Pseudomonadota</taxon>
        <taxon>Alphaproteobacteria</taxon>
        <taxon>Hyphomicrobiales</taxon>
        <taxon>Rhizobiaceae</taxon>
        <taxon>Rhizobium/Agrobacterium group</taxon>
        <taxon>Agrobacterium</taxon>
    </lineage>
</organism>
<feature type="compositionally biased region" description="Basic residues" evidence="1">
    <location>
        <begin position="132"/>
        <end position="142"/>
    </location>
</feature>
<feature type="region of interest" description="Disordered" evidence="1">
    <location>
        <begin position="114"/>
        <end position="157"/>
    </location>
</feature>
<dbReference type="Proteomes" id="UP000500870">
    <property type="component" value="Chromosome 1"/>
</dbReference>
<evidence type="ECO:0000256" key="1">
    <source>
        <dbReference type="SAM" id="MobiDB-lite"/>
    </source>
</evidence>
<feature type="compositionally biased region" description="Basic and acidic residues" evidence="1">
    <location>
        <begin position="114"/>
        <end position="131"/>
    </location>
</feature>
<gene>
    <name evidence="2" type="ORF">FOB41_15205</name>
</gene>
<dbReference type="EMBL" id="CP050898">
    <property type="protein sequence ID" value="QIX22397.1"/>
    <property type="molecule type" value="Genomic_DNA"/>
</dbReference>
<sequence>MTTKIPEDVVSTLYSKPHRAVHLIVTSKLGFTDGAKVSNAVSDYLAETPDKAEMLPVWLRFTDLQDCEIYALQPYFVPADKDFLSGLILAVDGVEKHMTVSNFDYRVRQFPKKREEAGRDRRSTGTEGERKSTRKWSGHHAPRSQPPSAVAAVLRLG</sequence>
<proteinExistence type="predicted"/>
<accession>A0A6H0ZQN2</accession>
<evidence type="ECO:0000313" key="3">
    <source>
        <dbReference type="Proteomes" id="UP000500870"/>
    </source>
</evidence>
<protein>
    <submittedName>
        <fullName evidence="2">Uncharacterized protein</fullName>
    </submittedName>
</protein>
<name>A0A6H0ZQN2_9HYPH</name>
<evidence type="ECO:0000313" key="2">
    <source>
        <dbReference type="EMBL" id="QIX22397.1"/>
    </source>
</evidence>
<reference evidence="2 3" key="1">
    <citation type="submission" date="2020-04" db="EMBL/GenBank/DDBJ databases">
        <title>FDA dAtabase for Regulatory Grade micrObial Sequences (FDA-ARGOS): Supporting development and validation of Infectious Disease Dx tests.</title>
        <authorList>
            <person name="Sciortino C."/>
            <person name="Tallon L."/>
            <person name="Sadzewicz L."/>
            <person name="Vavikolanu K."/>
            <person name="Mehta A."/>
            <person name="Aluvathingal J."/>
            <person name="Nadendla S."/>
            <person name="Nandy P."/>
            <person name="Geyer C."/>
            <person name="Yan Y."/>
            <person name="Sichtig H."/>
        </authorList>
    </citation>
    <scope>NUCLEOTIDE SEQUENCE [LARGE SCALE GENOMIC DNA]</scope>
    <source>
        <strain evidence="2 3">FDAARGOS_633</strain>
    </source>
</reference>
<dbReference type="RefSeq" id="WP_177319278.1">
    <property type="nucleotide sequence ID" value="NZ_CP050898.1"/>
</dbReference>